<protein>
    <recommendedName>
        <fullName evidence="3">Acylphosphatase-like domain-containing protein</fullName>
    </recommendedName>
</protein>
<reference evidence="4" key="1">
    <citation type="submission" date="2021-01" db="EMBL/GenBank/DDBJ databases">
        <authorList>
            <person name="Corre E."/>
            <person name="Pelletier E."/>
            <person name="Niang G."/>
            <person name="Scheremetjew M."/>
            <person name="Finn R."/>
            <person name="Kale V."/>
            <person name="Holt S."/>
            <person name="Cochrane G."/>
            <person name="Meng A."/>
            <person name="Brown T."/>
            <person name="Cohen L."/>
        </authorList>
    </citation>
    <scope>NUCLEOTIDE SEQUENCE</scope>
    <source>
        <strain evidence="4">CCMP3303</strain>
    </source>
</reference>
<evidence type="ECO:0000313" key="4">
    <source>
        <dbReference type="EMBL" id="CAD8368083.1"/>
    </source>
</evidence>
<dbReference type="AlphaFoldDB" id="A0A6U4IU73"/>
<comment type="similarity">
    <text evidence="2">Belongs to the acylphosphatase family.</text>
</comment>
<evidence type="ECO:0000256" key="1">
    <source>
        <dbReference type="PROSITE-ProRule" id="PRU00520"/>
    </source>
</evidence>
<name>A0A6U4IU73_9STRA</name>
<feature type="domain" description="Acylphosphatase-like" evidence="3">
    <location>
        <begin position="70"/>
        <end position="163"/>
    </location>
</feature>
<dbReference type="Gene3D" id="3.30.70.100">
    <property type="match status" value="1"/>
</dbReference>
<dbReference type="Pfam" id="PF00708">
    <property type="entry name" value="Acylphosphatase"/>
    <property type="match status" value="1"/>
</dbReference>
<comment type="caution">
    <text evidence="1">Lacks conserved residue(s) required for the propagation of feature annotation.</text>
</comment>
<organism evidence="4">
    <name type="scientific">Minutocellus polymorphus</name>
    <dbReference type="NCBI Taxonomy" id="265543"/>
    <lineage>
        <taxon>Eukaryota</taxon>
        <taxon>Sar</taxon>
        <taxon>Stramenopiles</taxon>
        <taxon>Ochrophyta</taxon>
        <taxon>Bacillariophyta</taxon>
        <taxon>Mediophyceae</taxon>
        <taxon>Cymatosirophycidae</taxon>
        <taxon>Cymatosirales</taxon>
        <taxon>Cymatosiraceae</taxon>
        <taxon>Minutocellus</taxon>
    </lineage>
</organism>
<accession>A0A6U4IU73</accession>
<dbReference type="InterPro" id="IPR001792">
    <property type="entry name" value="Acylphosphatase-like_dom"/>
</dbReference>
<gene>
    <name evidence="4" type="ORF">MPOL1434_LOCUS4761</name>
</gene>
<evidence type="ECO:0000256" key="2">
    <source>
        <dbReference type="RuleBase" id="RU004168"/>
    </source>
</evidence>
<proteinExistence type="inferred from homology"/>
<dbReference type="InterPro" id="IPR036046">
    <property type="entry name" value="Acylphosphatase-like_dom_sf"/>
</dbReference>
<sequence>MRYSTSSLFMTVAVSAFVMAFFGSVPSVHGFALTAQSASQNMEAAATRQGLTLNMAAEDSSGADPNEIVGKRIFVTGDVNGGYLRTCISNEAGRFRRLLGTMSPPDDGDEAEIYVEGKRKMIDGFIRWCEKGDKSVGLSQRLTVKEVIDEEPTGLYDGFYVRTGRD</sequence>
<dbReference type="SUPFAM" id="SSF54975">
    <property type="entry name" value="Acylphosphatase/BLUF domain-like"/>
    <property type="match status" value="1"/>
</dbReference>
<dbReference type="EMBL" id="HBEJ01008065">
    <property type="protein sequence ID" value="CAD8368083.1"/>
    <property type="molecule type" value="Transcribed_RNA"/>
</dbReference>
<evidence type="ECO:0000259" key="3">
    <source>
        <dbReference type="PROSITE" id="PS51160"/>
    </source>
</evidence>
<dbReference type="PROSITE" id="PS51160">
    <property type="entry name" value="ACYLPHOSPHATASE_3"/>
    <property type="match status" value="1"/>
</dbReference>